<dbReference type="InterPro" id="IPR036116">
    <property type="entry name" value="FN3_sf"/>
</dbReference>
<name>A0A3N0Y4G9_ANAGA</name>
<proteinExistence type="predicted"/>
<evidence type="ECO:0000313" key="3">
    <source>
        <dbReference type="Proteomes" id="UP000281406"/>
    </source>
</evidence>
<keyword evidence="1" id="KW-0472">Membrane</keyword>
<keyword evidence="1" id="KW-0812">Transmembrane</keyword>
<keyword evidence="3" id="KW-1185">Reference proteome</keyword>
<dbReference type="OrthoDB" id="8824963at2759"/>
<gene>
    <name evidence="2" type="ORF">DPX16_2603</name>
</gene>
<dbReference type="InterPro" id="IPR003961">
    <property type="entry name" value="FN3_dom"/>
</dbReference>
<dbReference type="EMBL" id="RJVU01052173">
    <property type="protein sequence ID" value="ROL41103.1"/>
    <property type="molecule type" value="Genomic_DNA"/>
</dbReference>
<feature type="transmembrane region" description="Helical" evidence="1">
    <location>
        <begin position="232"/>
        <end position="257"/>
    </location>
</feature>
<dbReference type="Proteomes" id="UP000281406">
    <property type="component" value="Unassembled WGS sequence"/>
</dbReference>
<accession>A0A3N0Y4G9</accession>
<dbReference type="SUPFAM" id="SSF49265">
    <property type="entry name" value="Fibronectin type III"/>
    <property type="match status" value="1"/>
</dbReference>
<dbReference type="CDD" id="cd00063">
    <property type="entry name" value="FN3"/>
    <property type="match status" value="1"/>
</dbReference>
<reference evidence="2 3" key="1">
    <citation type="submission" date="2018-10" db="EMBL/GenBank/DDBJ databases">
        <title>Genome assembly for a Yunnan-Guizhou Plateau 3E fish, Anabarilius grahami (Regan), and its evolutionary and genetic applications.</title>
        <authorList>
            <person name="Jiang W."/>
        </authorList>
    </citation>
    <scope>NUCLEOTIDE SEQUENCE [LARGE SCALE GENOMIC DNA]</scope>
    <source>
        <strain evidence="2">AG-KIZ</strain>
        <tissue evidence="2">Muscle</tissue>
    </source>
</reference>
<sequence length="284" mass="30730">MRIVSNGVQPYIVQTGVDTDGETQEEVTTFRMKLDISEWVKMLLWSQVTFLLLLCVMELVRTTSVSPSLLRPPLTRVRIIEVEDDYDDVSSKTTITPHAPGVTTSRVTSQPCDYDPCVVQTTPCDKISAQTGCLCPGLKGPDERPGAPELREVKLGGSGEVLVHWCSPLSTVTHYEVTLNGGNEQLIFGENLRYGAMPRLKIGETVCVAARNQAGLSEKSCARYEPPQTDQAALSAGIIAGSVGFLLLLSVLAVVLWKRRTCRKGGMGEAEGLGNPSYTSDGAL</sequence>
<evidence type="ECO:0000256" key="1">
    <source>
        <dbReference type="SAM" id="Phobius"/>
    </source>
</evidence>
<keyword evidence="1" id="KW-1133">Transmembrane helix</keyword>
<evidence type="ECO:0000313" key="2">
    <source>
        <dbReference type="EMBL" id="ROL41103.1"/>
    </source>
</evidence>
<comment type="caution">
    <text evidence="2">The sequence shown here is derived from an EMBL/GenBank/DDBJ whole genome shotgun (WGS) entry which is preliminary data.</text>
</comment>
<organism evidence="2 3">
    <name type="scientific">Anabarilius grahami</name>
    <name type="common">Kanglang fish</name>
    <name type="synonym">Barilius grahami</name>
    <dbReference type="NCBI Taxonomy" id="495550"/>
    <lineage>
        <taxon>Eukaryota</taxon>
        <taxon>Metazoa</taxon>
        <taxon>Chordata</taxon>
        <taxon>Craniata</taxon>
        <taxon>Vertebrata</taxon>
        <taxon>Euteleostomi</taxon>
        <taxon>Actinopterygii</taxon>
        <taxon>Neopterygii</taxon>
        <taxon>Teleostei</taxon>
        <taxon>Ostariophysi</taxon>
        <taxon>Cypriniformes</taxon>
        <taxon>Xenocyprididae</taxon>
        <taxon>Xenocypridinae</taxon>
        <taxon>Xenocypridinae incertae sedis</taxon>
        <taxon>Anabarilius</taxon>
    </lineage>
</organism>
<dbReference type="AlphaFoldDB" id="A0A3N0Y4G9"/>
<protein>
    <submittedName>
        <fullName evidence="2">LRRN4 C-terminal-like protein</fullName>
    </submittedName>
</protein>